<proteinExistence type="predicted"/>
<organism evidence="1 2">
    <name type="scientific">Neorhizobium phenanthreniclasticum</name>
    <dbReference type="NCBI Taxonomy" id="3157917"/>
    <lineage>
        <taxon>Bacteria</taxon>
        <taxon>Pseudomonadati</taxon>
        <taxon>Pseudomonadota</taxon>
        <taxon>Alphaproteobacteria</taxon>
        <taxon>Hyphomicrobiales</taxon>
        <taxon>Rhizobiaceae</taxon>
        <taxon>Rhizobium/Agrobacterium group</taxon>
        <taxon>Neorhizobium</taxon>
    </lineage>
</organism>
<name>A0ABV0M4R1_9HYPH</name>
<dbReference type="RefSeq" id="WP_052182558.1">
    <property type="nucleotide sequence ID" value="NZ_JBEAAL010000014.1"/>
</dbReference>
<dbReference type="Proteomes" id="UP001496627">
    <property type="component" value="Unassembled WGS sequence"/>
</dbReference>
<evidence type="ECO:0000313" key="2">
    <source>
        <dbReference type="Proteomes" id="UP001496627"/>
    </source>
</evidence>
<sequence>MSSGVLARSHEPPGHLTGWLSGSVDMACDLEGLLHPDTGLDSIEIGAQALELGIRAVVLQAHDYCTAPVAAYLADADFKDTPIALFGSVALNTTVGGLNVYAVEHTLMLAGKVVHMPTLSAENFLRSQRWPSRLPVGFDGAEPALSVVSARGRVLPELKELLEVIATRDGVLGAGFLHTSELLALFEAAKVCGVTRLLVSDPVRNNGARPGDVDRMLRQGAYIMISASSQGRDRMLAASLARTHPERLILGLHSAEASGSLRSHYIAALRGWLELGLDEGEIRRAIGDNPRRLLGLEERIMHGTHLHA</sequence>
<comment type="caution">
    <text evidence="1">The sequence shown here is derived from an EMBL/GenBank/DDBJ whole genome shotgun (WGS) entry which is preliminary data.</text>
</comment>
<reference evidence="1 2" key="1">
    <citation type="submission" date="2024-05" db="EMBL/GenBank/DDBJ databases">
        <title>Neorhizobium sp. Rsf11, a plant growth promoting and heavy metal resistant PAH-degrader.</title>
        <authorList>
            <person name="Golubev S.N."/>
            <person name="Muratova A.Y."/>
            <person name="Markelova M.I."/>
        </authorList>
    </citation>
    <scope>NUCLEOTIDE SEQUENCE [LARGE SCALE GENOMIC DNA]</scope>
    <source>
        <strain evidence="1 2">Rsf11</strain>
    </source>
</reference>
<keyword evidence="2" id="KW-1185">Reference proteome</keyword>
<dbReference type="EMBL" id="JBEAAL010000014">
    <property type="protein sequence ID" value="MEQ1406859.1"/>
    <property type="molecule type" value="Genomic_DNA"/>
</dbReference>
<accession>A0ABV0M4R1</accession>
<dbReference type="InterPro" id="IPR046249">
    <property type="entry name" value="DUF6282"/>
</dbReference>
<evidence type="ECO:0000313" key="1">
    <source>
        <dbReference type="EMBL" id="MEQ1406859.1"/>
    </source>
</evidence>
<protein>
    <submittedName>
        <fullName evidence="1">DUF6282 family protein</fullName>
    </submittedName>
</protein>
<dbReference type="Pfam" id="PF19799">
    <property type="entry name" value="DUF6282"/>
    <property type="match status" value="1"/>
</dbReference>
<gene>
    <name evidence="1" type="ORF">ABK249_18170</name>
</gene>